<dbReference type="Gene3D" id="3.20.20.140">
    <property type="entry name" value="Metal-dependent hydrolases"/>
    <property type="match status" value="1"/>
</dbReference>
<feature type="compositionally biased region" description="Acidic residues" evidence="4">
    <location>
        <begin position="321"/>
        <end position="337"/>
    </location>
</feature>
<keyword evidence="3" id="KW-0819">tRNA processing</keyword>
<organism evidence="5 6">
    <name type="scientific">Ectocarpus siliculosus</name>
    <name type="common">Brown alga</name>
    <name type="synonym">Conferva siliculosa</name>
    <dbReference type="NCBI Taxonomy" id="2880"/>
    <lineage>
        <taxon>Eukaryota</taxon>
        <taxon>Sar</taxon>
        <taxon>Stramenopiles</taxon>
        <taxon>Ochrophyta</taxon>
        <taxon>PX clade</taxon>
        <taxon>Phaeophyceae</taxon>
        <taxon>Ectocarpales</taxon>
        <taxon>Ectocarpaceae</taxon>
        <taxon>Ectocarpus</taxon>
    </lineage>
</organism>
<dbReference type="InterPro" id="IPR016195">
    <property type="entry name" value="Pol/histidinol_Pase-like"/>
</dbReference>
<evidence type="ECO:0000313" key="5">
    <source>
        <dbReference type="EMBL" id="CBJ32020.1"/>
    </source>
</evidence>
<dbReference type="PANTHER" id="PTHR13031">
    <property type="entry name" value="RIBONUCLEASE P SUBUNIT P30"/>
    <property type="match status" value="1"/>
</dbReference>
<feature type="compositionally biased region" description="Gly residues" evidence="4">
    <location>
        <begin position="308"/>
        <end position="317"/>
    </location>
</feature>
<proteinExistence type="inferred from homology"/>
<evidence type="ECO:0000256" key="3">
    <source>
        <dbReference type="ARBA" id="ARBA00022694"/>
    </source>
</evidence>
<evidence type="ECO:0000256" key="4">
    <source>
        <dbReference type="SAM" id="MobiDB-lite"/>
    </source>
</evidence>
<keyword evidence="6" id="KW-1185">Reference proteome</keyword>
<feature type="region of interest" description="Disordered" evidence="4">
    <location>
        <begin position="62"/>
        <end position="103"/>
    </location>
</feature>
<dbReference type="STRING" id="2880.D7FWD2"/>
<dbReference type="SUPFAM" id="SSF89550">
    <property type="entry name" value="PHP domain-like"/>
    <property type="match status" value="1"/>
</dbReference>
<dbReference type="AlphaFoldDB" id="D7FWD2"/>
<evidence type="ECO:0000256" key="2">
    <source>
        <dbReference type="ARBA" id="ARBA00007331"/>
    </source>
</evidence>
<evidence type="ECO:0000313" key="6">
    <source>
        <dbReference type="Proteomes" id="UP000002630"/>
    </source>
</evidence>
<dbReference type="OrthoDB" id="17948at2759"/>
<dbReference type="GO" id="GO:0008033">
    <property type="term" value="P:tRNA processing"/>
    <property type="evidence" value="ECO:0007669"/>
    <property type="project" value="UniProtKB-KW"/>
</dbReference>
<gene>
    <name evidence="5" type="ORF">Esi_0302_0023</name>
</gene>
<feature type="compositionally biased region" description="Low complexity" evidence="4">
    <location>
        <begin position="92"/>
        <end position="103"/>
    </location>
</feature>
<dbReference type="Proteomes" id="UP000002630">
    <property type="component" value="Unassembled WGS sequence"/>
</dbReference>
<feature type="region of interest" description="Disordered" evidence="4">
    <location>
        <begin position="304"/>
        <end position="352"/>
    </location>
</feature>
<sequence>MFFDLNVPVLRSSVERDRSALLSQLFEHGYDCVALNTIIYGRLPKQHRCTVERIHFDPEAASAVGSRRRRRRRTSREPSLLRATARGGGAAAPGHGATAASGPDQVSRLTVVLESPADAQSLTAGSEALQSYDVVAAVPCCQRSFEVLCKDSDVDVISLPSGKRLPFNINKKNTDAALSRGAVFEVSYSQAIQNSSNRRFLLSNCEALVTFTRGRGILLASGAETWLNCRSPHDVANLGQLLGLSQEQSLRAVSDTPLAVLRRAEARKGRFRGATVSGGDDPAPAQLLESLQIPKEFYLPEAAAVVGPQGGSKGNSGGQDADVEEDVEEENDDDEDGGFLSFGTSAEMDVDP</sequence>
<reference evidence="5 6" key="1">
    <citation type="journal article" date="2010" name="Nature">
        <title>The Ectocarpus genome and the independent evolution of multicellularity in brown algae.</title>
        <authorList>
            <person name="Cock J.M."/>
            <person name="Sterck L."/>
            <person name="Rouze P."/>
            <person name="Scornet D."/>
            <person name="Allen A.E."/>
            <person name="Amoutzias G."/>
            <person name="Anthouard V."/>
            <person name="Artiguenave F."/>
            <person name="Aury J.M."/>
            <person name="Badger J.H."/>
            <person name="Beszteri B."/>
            <person name="Billiau K."/>
            <person name="Bonnet E."/>
            <person name="Bothwell J.H."/>
            <person name="Bowler C."/>
            <person name="Boyen C."/>
            <person name="Brownlee C."/>
            <person name="Carrano C.J."/>
            <person name="Charrier B."/>
            <person name="Cho G.Y."/>
            <person name="Coelho S.M."/>
            <person name="Collen J."/>
            <person name="Corre E."/>
            <person name="Da Silva C."/>
            <person name="Delage L."/>
            <person name="Delaroque N."/>
            <person name="Dittami S.M."/>
            <person name="Doulbeau S."/>
            <person name="Elias M."/>
            <person name="Farnham G."/>
            <person name="Gachon C.M."/>
            <person name="Gschloessl B."/>
            <person name="Heesch S."/>
            <person name="Jabbari K."/>
            <person name="Jubin C."/>
            <person name="Kawai H."/>
            <person name="Kimura K."/>
            <person name="Kloareg B."/>
            <person name="Kupper F.C."/>
            <person name="Lang D."/>
            <person name="Le Bail A."/>
            <person name="Leblanc C."/>
            <person name="Lerouge P."/>
            <person name="Lohr M."/>
            <person name="Lopez P.J."/>
            <person name="Martens C."/>
            <person name="Maumus F."/>
            <person name="Michel G."/>
            <person name="Miranda-Saavedra D."/>
            <person name="Morales J."/>
            <person name="Moreau H."/>
            <person name="Motomura T."/>
            <person name="Nagasato C."/>
            <person name="Napoli C.A."/>
            <person name="Nelson D.R."/>
            <person name="Nyvall-Collen P."/>
            <person name="Peters A.F."/>
            <person name="Pommier C."/>
            <person name="Potin P."/>
            <person name="Poulain J."/>
            <person name="Quesneville H."/>
            <person name="Read B."/>
            <person name="Rensing S.A."/>
            <person name="Ritter A."/>
            <person name="Rousvoal S."/>
            <person name="Samanta M."/>
            <person name="Samson G."/>
            <person name="Schroeder D.C."/>
            <person name="Segurens B."/>
            <person name="Strittmatter M."/>
            <person name="Tonon T."/>
            <person name="Tregear J.W."/>
            <person name="Valentin K."/>
            <person name="von Dassow P."/>
            <person name="Yamagishi T."/>
            <person name="Van de Peer Y."/>
            <person name="Wincker P."/>
        </authorList>
    </citation>
    <scope>NUCLEOTIDE SEQUENCE [LARGE SCALE GENOMIC DNA]</scope>
    <source>
        <strain evidence="6">Ec32 / CCAP1310/4</strain>
    </source>
</reference>
<dbReference type="eggNOG" id="KOG2363">
    <property type="taxonomic scope" value="Eukaryota"/>
</dbReference>
<dbReference type="EMBL" id="FN649760">
    <property type="protein sequence ID" value="CBJ32020.1"/>
    <property type="molecule type" value="Genomic_DNA"/>
</dbReference>
<dbReference type="Pfam" id="PF01876">
    <property type="entry name" value="RNase_P_p30"/>
    <property type="match status" value="1"/>
</dbReference>
<dbReference type="PANTHER" id="PTHR13031:SF0">
    <property type="entry name" value="RIBONUCLEASE P PROTEIN SUBUNIT P30"/>
    <property type="match status" value="1"/>
</dbReference>
<dbReference type="GO" id="GO:0005655">
    <property type="term" value="C:nucleolar ribonuclease P complex"/>
    <property type="evidence" value="ECO:0007669"/>
    <property type="project" value="TreeGrafter"/>
</dbReference>
<dbReference type="GO" id="GO:0003723">
    <property type="term" value="F:RNA binding"/>
    <property type="evidence" value="ECO:0007669"/>
    <property type="project" value="TreeGrafter"/>
</dbReference>
<name>D7FWD2_ECTSI</name>
<dbReference type="InterPro" id="IPR002738">
    <property type="entry name" value="RNase_P_p30"/>
</dbReference>
<comment type="subcellular location">
    <subcellularLocation>
        <location evidence="1">Nucleus</location>
    </subcellularLocation>
</comment>
<accession>D7FWD2</accession>
<dbReference type="InParanoid" id="D7FWD2"/>
<evidence type="ECO:0000256" key="1">
    <source>
        <dbReference type="ARBA" id="ARBA00004123"/>
    </source>
</evidence>
<comment type="similarity">
    <text evidence="2">Belongs to the eukaryotic/archaeal RNase P protein component 3 family.</text>
</comment>
<protein>
    <submittedName>
        <fullName evidence="5">Uncharacterized protein</fullName>
    </submittedName>
</protein>